<feature type="transmembrane region" description="Helical" evidence="4">
    <location>
        <begin position="81"/>
        <end position="103"/>
    </location>
</feature>
<dbReference type="InterPro" id="IPR036259">
    <property type="entry name" value="MFS_trans_sf"/>
</dbReference>
<dbReference type="PANTHER" id="PTHR11360">
    <property type="entry name" value="MONOCARBOXYLATE TRANSPORTER"/>
    <property type="match status" value="1"/>
</dbReference>
<dbReference type="CDD" id="cd17355">
    <property type="entry name" value="MFS_YcxA_like"/>
    <property type="match status" value="1"/>
</dbReference>
<feature type="transmembrane region" description="Helical" evidence="4">
    <location>
        <begin position="290"/>
        <end position="308"/>
    </location>
</feature>
<dbReference type="Proteomes" id="UP001431221">
    <property type="component" value="Unassembled WGS sequence"/>
</dbReference>
<feature type="transmembrane region" description="Helical" evidence="4">
    <location>
        <begin position="348"/>
        <end position="371"/>
    </location>
</feature>
<proteinExistence type="predicted"/>
<evidence type="ECO:0000256" key="1">
    <source>
        <dbReference type="ARBA" id="ARBA00022692"/>
    </source>
</evidence>
<organism evidence="6 7">
    <name type="scientific">Roseibium sediminicola</name>
    <dbReference type="NCBI Taxonomy" id="2933272"/>
    <lineage>
        <taxon>Bacteria</taxon>
        <taxon>Pseudomonadati</taxon>
        <taxon>Pseudomonadota</taxon>
        <taxon>Alphaproteobacteria</taxon>
        <taxon>Hyphomicrobiales</taxon>
        <taxon>Stappiaceae</taxon>
        <taxon>Roseibium</taxon>
    </lineage>
</organism>
<dbReference type="PROSITE" id="PS50850">
    <property type="entry name" value="MFS"/>
    <property type="match status" value="1"/>
</dbReference>
<dbReference type="InterPro" id="IPR020846">
    <property type="entry name" value="MFS_dom"/>
</dbReference>
<comment type="caution">
    <text evidence="6">The sequence shown here is derived from an EMBL/GenBank/DDBJ whole genome shotgun (WGS) entry which is preliminary data.</text>
</comment>
<dbReference type="InterPro" id="IPR050327">
    <property type="entry name" value="Proton-linked_MCT"/>
</dbReference>
<keyword evidence="3 4" id="KW-0472">Membrane</keyword>
<evidence type="ECO:0000256" key="3">
    <source>
        <dbReference type="ARBA" id="ARBA00023136"/>
    </source>
</evidence>
<evidence type="ECO:0000313" key="7">
    <source>
        <dbReference type="Proteomes" id="UP001431221"/>
    </source>
</evidence>
<dbReference type="SUPFAM" id="SSF103473">
    <property type="entry name" value="MFS general substrate transporter"/>
    <property type="match status" value="1"/>
</dbReference>
<sequence length="413" mass="43264">MTIATAPDPFIQDGPYAWFRLAISILLSTLGGAGMWAVVVVLPAVQADFGIDRAGASLPYTATMLGFAAGNYLLGRVVDRFGIVPPVIGSAVSLGAGFALAAIAPDVWLFSLAQGVLVGLGTAATFGPLIADISHWFVKRRGLAVACAACGNYLAGVLWPTFIQWSLATHDWRETYLMIAAICLITMVPLALILRRPPPETAFATAPGTPAFGAQTTGLSPSALQWLLVLAGIGCCVAMSMPQVHIVAYCVDLGFGVAPGADMLALMTGAGIISRLASGFVADKIGGVKTLLIGSVLQCAALFLYIPFNGLASLYLVSLIFGLSQGGIVPSYAVIVREYLPAREAGQRVGLVIMSTILGMAIGGWLSGWIYDLTGSYSMAFLNGIAWNLLNMAIMVFILFSGRRRRPSIAAAQ</sequence>
<dbReference type="PANTHER" id="PTHR11360:SF290">
    <property type="entry name" value="MONOCARBOXYLATE MFS PERMEASE"/>
    <property type="match status" value="1"/>
</dbReference>
<feature type="transmembrane region" description="Helical" evidence="4">
    <location>
        <begin position="314"/>
        <end position="336"/>
    </location>
</feature>
<feature type="transmembrane region" description="Helical" evidence="4">
    <location>
        <begin position="253"/>
        <end position="278"/>
    </location>
</feature>
<evidence type="ECO:0000313" key="6">
    <source>
        <dbReference type="EMBL" id="MCK7612759.1"/>
    </source>
</evidence>
<keyword evidence="1 4" id="KW-0812">Transmembrane</keyword>
<evidence type="ECO:0000259" key="5">
    <source>
        <dbReference type="PROSITE" id="PS50850"/>
    </source>
</evidence>
<reference evidence="6" key="1">
    <citation type="submission" date="2022-04" db="EMBL/GenBank/DDBJ databases">
        <title>Roseibium sp. CAU 1639 isolated from mud.</title>
        <authorList>
            <person name="Kim W."/>
        </authorList>
    </citation>
    <scope>NUCLEOTIDE SEQUENCE</scope>
    <source>
        <strain evidence="6">CAU 1639</strain>
    </source>
</reference>
<accession>A0ABT0GTJ0</accession>
<evidence type="ECO:0000256" key="4">
    <source>
        <dbReference type="SAM" id="Phobius"/>
    </source>
</evidence>
<dbReference type="Gene3D" id="1.20.1250.20">
    <property type="entry name" value="MFS general substrate transporter like domains"/>
    <property type="match status" value="1"/>
</dbReference>
<evidence type="ECO:0000256" key="2">
    <source>
        <dbReference type="ARBA" id="ARBA00022989"/>
    </source>
</evidence>
<feature type="domain" description="Major facilitator superfamily (MFS) profile" evidence="5">
    <location>
        <begin position="20"/>
        <end position="403"/>
    </location>
</feature>
<gene>
    <name evidence="6" type="ORF">M0H32_11350</name>
</gene>
<dbReference type="EMBL" id="JALNMJ010000006">
    <property type="protein sequence ID" value="MCK7612759.1"/>
    <property type="molecule type" value="Genomic_DNA"/>
</dbReference>
<keyword evidence="7" id="KW-1185">Reference proteome</keyword>
<feature type="transmembrane region" description="Helical" evidence="4">
    <location>
        <begin position="223"/>
        <end position="241"/>
    </location>
</feature>
<feature type="transmembrane region" description="Helical" evidence="4">
    <location>
        <begin position="21"/>
        <end position="45"/>
    </location>
</feature>
<dbReference type="Pfam" id="PF07690">
    <property type="entry name" value="MFS_1"/>
    <property type="match status" value="1"/>
</dbReference>
<keyword evidence="2 4" id="KW-1133">Transmembrane helix</keyword>
<feature type="transmembrane region" description="Helical" evidence="4">
    <location>
        <begin position="143"/>
        <end position="163"/>
    </location>
</feature>
<feature type="transmembrane region" description="Helical" evidence="4">
    <location>
        <begin position="175"/>
        <end position="194"/>
    </location>
</feature>
<protein>
    <submittedName>
        <fullName evidence="6">MFS transporter</fullName>
    </submittedName>
</protein>
<dbReference type="RefSeq" id="WP_248153958.1">
    <property type="nucleotide sequence ID" value="NZ_JALNMJ010000006.1"/>
</dbReference>
<name>A0ABT0GTJ0_9HYPH</name>
<feature type="transmembrane region" description="Helical" evidence="4">
    <location>
        <begin position="377"/>
        <end position="400"/>
    </location>
</feature>
<dbReference type="InterPro" id="IPR011701">
    <property type="entry name" value="MFS"/>
</dbReference>
<feature type="transmembrane region" description="Helical" evidence="4">
    <location>
        <begin position="57"/>
        <end position="74"/>
    </location>
</feature>
<feature type="transmembrane region" description="Helical" evidence="4">
    <location>
        <begin position="109"/>
        <end position="131"/>
    </location>
</feature>